<evidence type="ECO:0000256" key="5">
    <source>
        <dbReference type="ARBA" id="ARBA00022692"/>
    </source>
</evidence>
<feature type="transmembrane region" description="Helical" evidence="9">
    <location>
        <begin position="148"/>
        <end position="165"/>
    </location>
</feature>
<organism evidence="11 12">
    <name type="scientific">Amphiplicatus metriothermophilus</name>
    <dbReference type="NCBI Taxonomy" id="1519374"/>
    <lineage>
        <taxon>Bacteria</taxon>
        <taxon>Pseudomonadati</taxon>
        <taxon>Pseudomonadota</taxon>
        <taxon>Alphaproteobacteria</taxon>
        <taxon>Parvularculales</taxon>
        <taxon>Parvularculaceae</taxon>
        <taxon>Amphiplicatus</taxon>
    </lineage>
</organism>
<dbReference type="PANTHER" id="PTHR35011">
    <property type="entry name" value="2,3-DIKETO-L-GULONATE TRAP TRANSPORTER SMALL PERMEASE PROTEIN YIAM"/>
    <property type="match status" value="1"/>
</dbReference>
<dbReference type="PANTHER" id="PTHR35011:SF4">
    <property type="entry name" value="SLL1102 PROTEIN"/>
    <property type="match status" value="1"/>
</dbReference>
<feature type="transmembrane region" description="Helical" evidence="9">
    <location>
        <begin position="115"/>
        <end position="136"/>
    </location>
</feature>
<dbReference type="GO" id="GO:0022857">
    <property type="term" value="F:transmembrane transporter activity"/>
    <property type="evidence" value="ECO:0007669"/>
    <property type="project" value="UniProtKB-UniRule"/>
</dbReference>
<reference evidence="11" key="1">
    <citation type="submission" date="2017-07" db="EMBL/GenBank/DDBJ databases">
        <authorList>
            <person name="Sun Z.S."/>
            <person name="Albrecht U."/>
            <person name="Echele G."/>
            <person name="Lee C.C."/>
        </authorList>
    </citation>
    <scope>NUCLEOTIDE SEQUENCE [LARGE SCALE GENOMIC DNA]</scope>
    <source>
        <strain evidence="11">CGMCC 1.12710</strain>
    </source>
</reference>
<feature type="transmembrane region" description="Helical" evidence="9">
    <location>
        <begin position="70"/>
        <end position="94"/>
    </location>
</feature>
<comment type="similarity">
    <text evidence="8 9">Belongs to the TRAP transporter small permease family.</text>
</comment>
<sequence length="268" mass="27872">MLTLVGDMLNWLAAGVLFPLMLLPLAGLASARRLAGTALWLALAAGLVAGGAAFAALAPDLAGQAARAPLARRAAFFAGFLAAGAVAVAALGGPRRASARLAPLAGAISRAAGRAAMWLVLAMALVQFVVVILRYVFGVNFLAMQESITYMHGAVFLLAAGYALLTDDQVRVDIFYRDASPRRKALVDFLGTYLLLFPACLLILWSAAPYVAQSWAVREGSNEQSGIQAVFLLKSLIPAFAALLALAGFSIATRAGETLRERAGGKGA</sequence>
<dbReference type="InterPro" id="IPR055348">
    <property type="entry name" value="DctQ"/>
</dbReference>
<evidence type="ECO:0000256" key="2">
    <source>
        <dbReference type="ARBA" id="ARBA00022448"/>
    </source>
</evidence>
<gene>
    <name evidence="11" type="ORF">SAMN06297382_2547</name>
</gene>
<comment type="subunit">
    <text evidence="9">The complex comprises the extracytoplasmic solute receptor protein and the two transmembrane proteins.</text>
</comment>
<evidence type="ECO:0000256" key="6">
    <source>
        <dbReference type="ARBA" id="ARBA00022989"/>
    </source>
</evidence>
<keyword evidence="3" id="KW-1003">Cell membrane</keyword>
<feature type="domain" description="Tripartite ATP-independent periplasmic transporters DctQ component" evidence="10">
    <location>
        <begin position="123"/>
        <end position="248"/>
    </location>
</feature>
<keyword evidence="7 9" id="KW-0472">Membrane</keyword>
<dbReference type="Proteomes" id="UP000198346">
    <property type="component" value="Unassembled WGS sequence"/>
</dbReference>
<evidence type="ECO:0000256" key="8">
    <source>
        <dbReference type="ARBA" id="ARBA00038436"/>
    </source>
</evidence>
<keyword evidence="6 9" id="KW-1133">Transmembrane helix</keyword>
<keyword evidence="12" id="KW-1185">Reference proteome</keyword>
<feature type="transmembrane region" description="Helical" evidence="9">
    <location>
        <begin position="38"/>
        <end position="58"/>
    </location>
</feature>
<dbReference type="InterPro" id="IPR007387">
    <property type="entry name" value="TRAP_DctQ"/>
</dbReference>
<comment type="function">
    <text evidence="9">Part of the tripartite ATP-independent periplasmic (TRAP) transport system.</text>
</comment>
<feature type="transmembrane region" description="Helical" evidence="9">
    <location>
        <begin position="227"/>
        <end position="252"/>
    </location>
</feature>
<dbReference type="AlphaFoldDB" id="A0A239PXX2"/>
<evidence type="ECO:0000256" key="4">
    <source>
        <dbReference type="ARBA" id="ARBA00022519"/>
    </source>
</evidence>
<evidence type="ECO:0000313" key="12">
    <source>
        <dbReference type="Proteomes" id="UP000198346"/>
    </source>
</evidence>
<proteinExistence type="inferred from homology"/>
<feature type="transmembrane region" description="Helical" evidence="9">
    <location>
        <begin position="186"/>
        <end position="207"/>
    </location>
</feature>
<keyword evidence="4 9" id="KW-0997">Cell inner membrane</keyword>
<dbReference type="Pfam" id="PF04290">
    <property type="entry name" value="DctQ"/>
    <property type="match status" value="1"/>
</dbReference>
<keyword evidence="5 9" id="KW-0812">Transmembrane</keyword>
<dbReference type="GO" id="GO:0005886">
    <property type="term" value="C:plasma membrane"/>
    <property type="evidence" value="ECO:0007669"/>
    <property type="project" value="UniProtKB-SubCell"/>
</dbReference>
<evidence type="ECO:0000256" key="7">
    <source>
        <dbReference type="ARBA" id="ARBA00023136"/>
    </source>
</evidence>
<protein>
    <recommendedName>
        <fullName evidence="9">TRAP transporter small permease protein</fullName>
    </recommendedName>
</protein>
<evidence type="ECO:0000259" key="10">
    <source>
        <dbReference type="Pfam" id="PF04290"/>
    </source>
</evidence>
<feature type="transmembrane region" description="Helical" evidence="9">
    <location>
        <begin position="12"/>
        <end position="31"/>
    </location>
</feature>
<name>A0A239PXX2_9PROT</name>
<evidence type="ECO:0000313" key="11">
    <source>
        <dbReference type="EMBL" id="SNT75105.1"/>
    </source>
</evidence>
<keyword evidence="2 9" id="KW-0813">Transport</keyword>
<accession>A0A239PXX2</accession>
<dbReference type="RefSeq" id="WP_200815371.1">
    <property type="nucleotide sequence ID" value="NZ_FZQA01000007.1"/>
</dbReference>
<evidence type="ECO:0000256" key="3">
    <source>
        <dbReference type="ARBA" id="ARBA00022475"/>
    </source>
</evidence>
<dbReference type="EMBL" id="FZQA01000007">
    <property type="protein sequence ID" value="SNT75105.1"/>
    <property type="molecule type" value="Genomic_DNA"/>
</dbReference>
<comment type="caution">
    <text evidence="9">Lacks conserved residue(s) required for the propagation of feature annotation.</text>
</comment>
<evidence type="ECO:0000256" key="9">
    <source>
        <dbReference type="RuleBase" id="RU369079"/>
    </source>
</evidence>
<evidence type="ECO:0000256" key="1">
    <source>
        <dbReference type="ARBA" id="ARBA00004429"/>
    </source>
</evidence>
<comment type="subcellular location">
    <subcellularLocation>
        <location evidence="1 9">Cell inner membrane</location>
        <topology evidence="1 9">Multi-pass membrane protein</topology>
    </subcellularLocation>
</comment>